<name>A0A0G0C120_UNCC3</name>
<proteinExistence type="predicted"/>
<keyword evidence="1" id="KW-0812">Transmembrane</keyword>
<dbReference type="Proteomes" id="UP000034581">
    <property type="component" value="Unassembled WGS sequence"/>
</dbReference>
<protein>
    <submittedName>
        <fullName evidence="2">Uncharacterized protein</fullName>
    </submittedName>
</protein>
<evidence type="ECO:0000256" key="1">
    <source>
        <dbReference type="SAM" id="Phobius"/>
    </source>
</evidence>
<dbReference type="EMBL" id="LBQB01000003">
    <property type="protein sequence ID" value="KKP69806.1"/>
    <property type="molecule type" value="Genomic_DNA"/>
</dbReference>
<reference evidence="2 3" key="1">
    <citation type="journal article" date="2015" name="Nature">
        <title>rRNA introns, odd ribosomes, and small enigmatic genomes across a large radiation of phyla.</title>
        <authorList>
            <person name="Brown C.T."/>
            <person name="Hug L.A."/>
            <person name="Thomas B.C."/>
            <person name="Sharon I."/>
            <person name="Castelle C.J."/>
            <person name="Singh A."/>
            <person name="Wilkins M.J."/>
            <person name="Williams K.H."/>
            <person name="Banfield J.F."/>
        </authorList>
    </citation>
    <scope>NUCLEOTIDE SEQUENCE [LARGE SCALE GENOMIC DNA]</scope>
</reference>
<gene>
    <name evidence="2" type="ORF">UR67_C0003G0084</name>
</gene>
<accession>A0A0G0C120</accession>
<comment type="caution">
    <text evidence="2">The sequence shown here is derived from an EMBL/GenBank/DDBJ whole genome shotgun (WGS) entry which is preliminary data.</text>
</comment>
<evidence type="ECO:0000313" key="3">
    <source>
        <dbReference type="Proteomes" id="UP000034581"/>
    </source>
</evidence>
<sequence>MPLLDSSLLNPYVLFFGGIVMIIFGLTISGMKPTVIIEFWMRFLLYFFKNPNKYEREQEKNPSFSFGGWIFLFGWFLIIAGIIRFLGLGVENAFE</sequence>
<keyword evidence="1" id="KW-0472">Membrane</keyword>
<dbReference type="STRING" id="1618350.UR67_C0003G0084"/>
<feature type="transmembrane region" description="Helical" evidence="1">
    <location>
        <begin position="12"/>
        <end position="45"/>
    </location>
</feature>
<organism evidence="2 3">
    <name type="scientific">candidate division CPR3 bacterium GW2011_GWF2_35_18</name>
    <dbReference type="NCBI Taxonomy" id="1618350"/>
    <lineage>
        <taxon>Bacteria</taxon>
        <taxon>Bacteria division CPR3</taxon>
    </lineage>
</organism>
<keyword evidence="1" id="KW-1133">Transmembrane helix</keyword>
<evidence type="ECO:0000313" key="2">
    <source>
        <dbReference type="EMBL" id="KKP69806.1"/>
    </source>
</evidence>
<dbReference type="AlphaFoldDB" id="A0A0G0C120"/>
<feature type="transmembrane region" description="Helical" evidence="1">
    <location>
        <begin position="66"/>
        <end position="86"/>
    </location>
</feature>